<comment type="caution">
    <text evidence="6">The sequence shown here is derived from an EMBL/GenBank/DDBJ whole genome shotgun (WGS) entry which is preliminary data.</text>
</comment>
<dbReference type="InterPro" id="IPR000668">
    <property type="entry name" value="Peptidase_C1A_C"/>
</dbReference>
<dbReference type="SUPFAM" id="SSF54001">
    <property type="entry name" value="Cysteine proteinases"/>
    <property type="match status" value="1"/>
</dbReference>
<proteinExistence type="inferred from homology"/>
<dbReference type="SUPFAM" id="SSF53335">
    <property type="entry name" value="S-adenosyl-L-methionine-dependent methyltransferases"/>
    <property type="match status" value="1"/>
</dbReference>
<dbReference type="AlphaFoldDB" id="A0AA36JSK4"/>
<evidence type="ECO:0000259" key="4">
    <source>
        <dbReference type="SMART" id="SM00645"/>
    </source>
</evidence>
<dbReference type="Gene3D" id="3.40.50.150">
    <property type="entry name" value="Vaccinia Virus protein VP39"/>
    <property type="match status" value="1"/>
</dbReference>
<dbReference type="EMBL" id="CAUJNA010003816">
    <property type="protein sequence ID" value="CAJ1410409.1"/>
    <property type="molecule type" value="Genomic_DNA"/>
</dbReference>
<feature type="chain" id="PRO_5041327846" evidence="3">
    <location>
        <begin position="18"/>
        <end position="1123"/>
    </location>
</feature>
<dbReference type="GO" id="GO:0006508">
    <property type="term" value="P:proteolysis"/>
    <property type="evidence" value="ECO:0007669"/>
    <property type="project" value="InterPro"/>
</dbReference>
<dbReference type="SMART" id="SM00645">
    <property type="entry name" value="Pept_C1"/>
    <property type="match status" value="1"/>
</dbReference>
<dbReference type="Pfam" id="PF05175">
    <property type="entry name" value="MTS"/>
    <property type="match status" value="1"/>
</dbReference>
<evidence type="ECO:0000259" key="5">
    <source>
        <dbReference type="SMART" id="SM00848"/>
    </source>
</evidence>
<reference evidence="6" key="1">
    <citation type="submission" date="2023-08" db="EMBL/GenBank/DDBJ databases">
        <authorList>
            <person name="Chen Y."/>
            <person name="Shah S."/>
            <person name="Dougan E. K."/>
            <person name="Thang M."/>
            <person name="Chan C."/>
        </authorList>
    </citation>
    <scope>NUCLEOTIDE SEQUENCE</scope>
</reference>
<protein>
    <submittedName>
        <fullName evidence="6">Uncharacterized protein</fullName>
    </submittedName>
</protein>
<dbReference type="Proteomes" id="UP001178507">
    <property type="component" value="Unassembled WGS sequence"/>
</dbReference>
<dbReference type="CDD" id="cd02440">
    <property type="entry name" value="AdoMet_MTases"/>
    <property type="match status" value="1"/>
</dbReference>
<dbReference type="InterPro" id="IPR038765">
    <property type="entry name" value="Papain-like_cys_pep_sf"/>
</dbReference>
<dbReference type="InterPro" id="IPR007848">
    <property type="entry name" value="Small_mtfrase_dom"/>
</dbReference>
<evidence type="ECO:0000256" key="1">
    <source>
        <dbReference type="ARBA" id="ARBA00008455"/>
    </source>
</evidence>
<dbReference type="PROSITE" id="PS00092">
    <property type="entry name" value="N6_MTASE"/>
    <property type="match status" value="1"/>
</dbReference>
<evidence type="ECO:0000313" key="6">
    <source>
        <dbReference type="EMBL" id="CAJ1410409.1"/>
    </source>
</evidence>
<dbReference type="InterPro" id="IPR002052">
    <property type="entry name" value="DNA_methylase_N6_adenine_CS"/>
</dbReference>
<keyword evidence="2" id="KW-0865">Zymogen</keyword>
<evidence type="ECO:0000256" key="3">
    <source>
        <dbReference type="SAM" id="SignalP"/>
    </source>
</evidence>
<dbReference type="GO" id="GO:0003676">
    <property type="term" value="F:nucleic acid binding"/>
    <property type="evidence" value="ECO:0007669"/>
    <property type="project" value="InterPro"/>
</dbReference>
<gene>
    <name evidence="6" type="ORF">EVOR1521_LOCUS31237</name>
</gene>
<comment type="similarity">
    <text evidence="1">Belongs to the peptidase C1 family.</text>
</comment>
<evidence type="ECO:0000313" key="7">
    <source>
        <dbReference type="Proteomes" id="UP001178507"/>
    </source>
</evidence>
<evidence type="ECO:0000256" key="2">
    <source>
        <dbReference type="ARBA" id="ARBA00023145"/>
    </source>
</evidence>
<feature type="domain" description="Peptidase C1A papain C-terminal" evidence="4">
    <location>
        <begin position="131"/>
        <end position="375"/>
    </location>
</feature>
<dbReference type="InterPro" id="IPR013128">
    <property type="entry name" value="Peptidase_C1A"/>
</dbReference>
<keyword evidence="7" id="KW-1185">Reference proteome</keyword>
<dbReference type="InterPro" id="IPR013201">
    <property type="entry name" value="Prot_inhib_I29"/>
</dbReference>
<feature type="signal peptide" evidence="3">
    <location>
        <begin position="1"/>
        <end position="17"/>
    </location>
</feature>
<dbReference type="Gene3D" id="3.90.70.10">
    <property type="entry name" value="Cysteine proteinases"/>
    <property type="match status" value="1"/>
</dbReference>
<name>A0AA36JSK4_9DINO</name>
<organism evidence="6 7">
    <name type="scientific">Effrenium voratum</name>
    <dbReference type="NCBI Taxonomy" id="2562239"/>
    <lineage>
        <taxon>Eukaryota</taxon>
        <taxon>Sar</taxon>
        <taxon>Alveolata</taxon>
        <taxon>Dinophyceae</taxon>
        <taxon>Suessiales</taxon>
        <taxon>Symbiodiniaceae</taxon>
        <taxon>Effrenium</taxon>
    </lineage>
</organism>
<dbReference type="GO" id="GO:0032259">
    <property type="term" value="P:methylation"/>
    <property type="evidence" value="ECO:0007669"/>
    <property type="project" value="InterPro"/>
</dbReference>
<dbReference type="SMART" id="SM00848">
    <property type="entry name" value="Inhibitor_I29"/>
    <property type="match status" value="1"/>
</dbReference>
<dbReference type="GO" id="GO:0008757">
    <property type="term" value="F:S-adenosylmethionine-dependent methyltransferase activity"/>
    <property type="evidence" value="ECO:0007669"/>
    <property type="project" value="UniProtKB-ARBA"/>
</dbReference>
<dbReference type="GO" id="GO:0008234">
    <property type="term" value="F:cysteine-type peptidase activity"/>
    <property type="evidence" value="ECO:0007669"/>
    <property type="project" value="InterPro"/>
</dbReference>
<accession>A0AA36JSK4</accession>
<sequence>MVPSFSAALCLLPFALAARNSAEADELSVSAVSSSEAEAFQRFVQKFHRSYEAGSSEFLRRRRLFAETLRAVERQNAKPSPWRAAVSFLADRTAEEVAQLHGYRRLGLGALAPMAPSPSGSFLERSRHRELPAEVSWGHLWAAQPGKVRNQRCSNCWAAATSTLMELHIELHFGANRTVSVESVTQCTEDPFNCGGTGGCGGSTPELALQNILVNGIGEKEDVAECGAGKAIVDPHEPSPHEWMPGMRAAAADSPARSFGMVGWERLRANRGEVLMRALAEKGPVAVAISTDWTIYGSGIFDGCSSRNAVIGHSVVLIGYGEDPTIRGDRAMKYWLLQNSWGSSWGENGRFRLKRHAPEVEQAFCGHDDQPQLGTTCDKGPASVEVCGTCGILFELSYAVIAATFHPLEPPAEAAAGRTPRARIPRRAELPRRAVAGEAPALLARCKDLAVAWKPRGWCDRKPKGHLHKDFLAWAAQALDADELDLSSLYRLGVAGCGVTLLGSRKALRGVDESKVRVTCALLVAGKPKMEGVQVLRSSEGLRHGRLSLLRADASDSAAEAAPAAVRRLRQRLKAAGHEVQGPNGGRAWNAQVSLVGLVALLSDTEVLEGTVPFVPQHLEEVLDRDRARLRRLRLVTHRHWSPTGSGWMDFCGVRLKLHRDAFVPRGESRHLVAAVQRLDLFKSSHLRVADLTLGVGNALLALLAQTRRGKATGVGVDVSALAVQLAQENAELNGLAERVTCEVKDFRDLEGEFEVILANPPYSADKEQRMRSYRDSESIFASIGRTASAHLAPVGRLVLQVPKGETQFVSEALGPFGFRVEARTLNTLTLALAAGAGRLAPARLRRALLETRVAGIRAARSSAFSQRHFGAAEHPAPFPDPDPLVLDMFSSLSNTIQELVMPKMHKASSVSNAPDACRADLEKHCPNARSQVHCLGEHRAEISEPCRKDVGASVPFVCSKAIGEFCDVLRSGMLGCLQKHLPQLPRDCRDAVEMTSSALGRLSQAPKNSKDPLLAAHSPDMVNQLRAAEKQAEDKFQKDMNQVATLLSKMEVDVQKNSRKLPSVAGWVQQRVALVIIMVMIYWLLRTESVQKASGMWKLSEDGTPLLEKGKELPKFTDEDFL</sequence>
<dbReference type="InterPro" id="IPR025660">
    <property type="entry name" value="Pept_his_AS"/>
</dbReference>
<feature type="domain" description="Cathepsin propeptide inhibitor" evidence="5">
    <location>
        <begin position="40"/>
        <end position="97"/>
    </location>
</feature>
<dbReference type="InterPro" id="IPR029063">
    <property type="entry name" value="SAM-dependent_MTases_sf"/>
</dbReference>
<keyword evidence="3" id="KW-0732">Signal</keyword>
<dbReference type="Pfam" id="PF00112">
    <property type="entry name" value="Peptidase_C1"/>
    <property type="match status" value="1"/>
</dbReference>
<dbReference type="PANTHER" id="PTHR12411">
    <property type="entry name" value="CYSTEINE PROTEASE FAMILY C1-RELATED"/>
    <property type="match status" value="1"/>
</dbReference>
<dbReference type="PROSITE" id="PS00639">
    <property type="entry name" value="THIOL_PROTEASE_HIS"/>
    <property type="match status" value="1"/>
</dbReference>